<gene>
    <name evidence="2" type="ORF">GCM10023188_29540</name>
</gene>
<feature type="region of interest" description="Disordered" evidence="1">
    <location>
        <begin position="21"/>
        <end position="52"/>
    </location>
</feature>
<proteinExistence type="predicted"/>
<evidence type="ECO:0000313" key="2">
    <source>
        <dbReference type="EMBL" id="GAA4436456.1"/>
    </source>
</evidence>
<keyword evidence="3" id="KW-1185">Reference proteome</keyword>
<feature type="compositionally biased region" description="Low complexity" evidence="1">
    <location>
        <begin position="33"/>
        <end position="52"/>
    </location>
</feature>
<dbReference type="Gene3D" id="1.20.5.320">
    <property type="entry name" value="6-Phosphogluconate Dehydrogenase, domain 3"/>
    <property type="match status" value="1"/>
</dbReference>
<organism evidence="2 3">
    <name type="scientific">Pontibacter saemangeumensis</name>
    <dbReference type="NCBI Taxonomy" id="1084525"/>
    <lineage>
        <taxon>Bacteria</taxon>
        <taxon>Pseudomonadati</taxon>
        <taxon>Bacteroidota</taxon>
        <taxon>Cytophagia</taxon>
        <taxon>Cytophagales</taxon>
        <taxon>Hymenobacteraceae</taxon>
        <taxon>Pontibacter</taxon>
    </lineage>
</organism>
<name>A0ABP8LWM2_9BACT</name>
<dbReference type="EMBL" id="BAABHC010000016">
    <property type="protein sequence ID" value="GAA4436456.1"/>
    <property type="molecule type" value="Genomic_DNA"/>
</dbReference>
<accession>A0ABP8LWM2</accession>
<evidence type="ECO:0000256" key="1">
    <source>
        <dbReference type="SAM" id="MobiDB-lite"/>
    </source>
</evidence>
<dbReference type="Proteomes" id="UP001500552">
    <property type="component" value="Unassembled WGS sequence"/>
</dbReference>
<reference evidence="3" key="1">
    <citation type="journal article" date="2019" name="Int. J. Syst. Evol. Microbiol.">
        <title>The Global Catalogue of Microorganisms (GCM) 10K type strain sequencing project: providing services to taxonomists for standard genome sequencing and annotation.</title>
        <authorList>
            <consortium name="The Broad Institute Genomics Platform"/>
            <consortium name="The Broad Institute Genome Sequencing Center for Infectious Disease"/>
            <person name="Wu L."/>
            <person name="Ma J."/>
        </authorList>
    </citation>
    <scope>NUCLEOTIDE SEQUENCE [LARGE SCALE GENOMIC DNA]</scope>
    <source>
        <strain evidence="3">JCM 17926</strain>
    </source>
</reference>
<sequence>MKKILQFILVLAVALGQVSCEGDEGPEGPPGPTGAQGPVGPTGPQGEPGESGAAQVYEFPADFEQDDDGLYSIYINFTANEIEAAESDVVLVYRFRGAYTDDNDTDILLWSPLPETVLLPQNRIFQYSFLHSLAEVLVYIDSQFDLATLSAEDLARYTTNQGFRIVVIPGDFMDGGRTSGPPVDFKNYADVADFFKLTEASVQKIDLK</sequence>
<comment type="caution">
    <text evidence="2">The sequence shown here is derived from an EMBL/GenBank/DDBJ whole genome shotgun (WGS) entry which is preliminary data.</text>
</comment>
<evidence type="ECO:0008006" key="4">
    <source>
        <dbReference type="Google" id="ProtNLM"/>
    </source>
</evidence>
<protein>
    <recommendedName>
        <fullName evidence="4">Collagen triple helix repeat-containing protein</fullName>
    </recommendedName>
</protein>
<dbReference type="RefSeq" id="WP_345160165.1">
    <property type="nucleotide sequence ID" value="NZ_BAABHC010000016.1"/>
</dbReference>
<evidence type="ECO:0000313" key="3">
    <source>
        <dbReference type="Proteomes" id="UP001500552"/>
    </source>
</evidence>